<dbReference type="AlphaFoldDB" id="A0A1G9MCM9"/>
<dbReference type="Proteomes" id="UP000199475">
    <property type="component" value="Unassembled WGS sequence"/>
</dbReference>
<keyword evidence="1" id="KW-1133">Transmembrane helix</keyword>
<dbReference type="OrthoDB" id="3698172at2"/>
<evidence type="ECO:0008006" key="4">
    <source>
        <dbReference type="Google" id="ProtNLM"/>
    </source>
</evidence>
<keyword evidence="3" id="KW-1185">Reference proteome</keyword>
<dbReference type="STRING" id="686624.SAMN04488242_2550"/>
<dbReference type="Pfam" id="PF11255">
    <property type="entry name" value="DUF3054"/>
    <property type="match status" value="1"/>
</dbReference>
<protein>
    <recommendedName>
        <fullName evidence="4">DUF3054 domain-containing protein</fullName>
    </recommendedName>
</protein>
<feature type="transmembrane region" description="Helical" evidence="1">
    <location>
        <begin position="36"/>
        <end position="54"/>
    </location>
</feature>
<name>A0A1G9MCM9_9ACTN</name>
<dbReference type="EMBL" id="FNGP01000005">
    <property type="protein sequence ID" value="SDL72030.1"/>
    <property type="molecule type" value="Genomic_DNA"/>
</dbReference>
<dbReference type="InterPro" id="IPR021414">
    <property type="entry name" value="DUF3054"/>
</dbReference>
<gene>
    <name evidence="2" type="ORF">SAMN04488242_2550</name>
</gene>
<feature type="transmembrane region" description="Helical" evidence="1">
    <location>
        <begin position="87"/>
        <end position="107"/>
    </location>
</feature>
<keyword evidence="1" id="KW-0472">Membrane</keyword>
<organism evidence="2 3">
    <name type="scientific">Tessaracoccus oleiagri</name>
    <dbReference type="NCBI Taxonomy" id="686624"/>
    <lineage>
        <taxon>Bacteria</taxon>
        <taxon>Bacillati</taxon>
        <taxon>Actinomycetota</taxon>
        <taxon>Actinomycetes</taxon>
        <taxon>Propionibacteriales</taxon>
        <taxon>Propionibacteriaceae</taxon>
        <taxon>Tessaracoccus</taxon>
    </lineage>
</organism>
<evidence type="ECO:0000256" key="1">
    <source>
        <dbReference type="SAM" id="Phobius"/>
    </source>
</evidence>
<accession>A0A1G9MCM9</accession>
<reference evidence="2 3" key="1">
    <citation type="submission" date="2016-10" db="EMBL/GenBank/DDBJ databases">
        <authorList>
            <person name="de Groot N.N."/>
        </authorList>
    </citation>
    <scope>NUCLEOTIDE SEQUENCE [LARGE SCALE GENOMIC DNA]</scope>
    <source>
        <strain evidence="2 3">CGMCC 1.9159</strain>
    </source>
</reference>
<evidence type="ECO:0000313" key="2">
    <source>
        <dbReference type="EMBL" id="SDL72030.1"/>
    </source>
</evidence>
<proteinExistence type="predicted"/>
<keyword evidence="1" id="KW-0812">Transmembrane</keyword>
<sequence>MMRVVPLAVDLVFVLIFAAIGRASHGLSALGILSTAWPFMLACITGWIVVAALGERGFGVRSALVVWLVTWLGGIAIRLTAGDTAETAFILVAALVLALLLWGWRLAYHFFHRSRRPAK</sequence>
<evidence type="ECO:0000313" key="3">
    <source>
        <dbReference type="Proteomes" id="UP000199475"/>
    </source>
</evidence>
<dbReference type="RefSeq" id="WP_093252871.1">
    <property type="nucleotide sequence ID" value="NZ_FNGP01000005.1"/>
</dbReference>
<feature type="transmembrane region" description="Helical" evidence="1">
    <location>
        <begin position="63"/>
        <end position="81"/>
    </location>
</feature>